<dbReference type="Proteomes" id="UP000002484">
    <property type="component" value="Chromosome"/>
</dbReference>
<dbReference type="InterPro" id="IPR051120">
    <property type="entry name" value="ABC_AA/LPS_Transport"/>
</dbReference>
<reference evidence="5 6" key="1">
    <citation type="submission" date="2010-10" db="EMBL/GenBank/DDBJ databases">
        <title>Complete sequence of Frankia sp. EuI1c.</title>
        <authorList>
            <consortium name="US DOE Joint Genome Institute"/>
            <person name="Lucas S."/>
            <person name="Copeland A."/>
            <person name="Lapidus A."/>
            <person name="Cheng J.-F."/>
            <person name="Bruce D."/>
            <person name="Goodwin L."/>
            <person name="Pitluck S."/>
            <person name="Chertkov O."/>
            <person name="Detter J.C."/>
            <person name="Han C."/>
            <person name="Tapia R."/>
            <person name="Land M."/>
            <person name="Hauser L."/>
            <person name="Jeffries C."/>
            <person name="Kyrpides N."/>
            <person name="Ivanova N."/>
            <person name="Mikhailova N."/>
            <person name="Beauchemin N."/>
            <person name="Sen A."/>
            <person name="Sur S.A."/>
            <person name="Gtari M."/>
            <person name="Wall L."/>
            <person name="Tisa L."/>
            <person name="Woyke T."/>
        </authorList>
    </citation>
    <scope>NUCLEOTIDE SEQUENCE [LARGE SCALE GENOMIC DNA]</scope>
    <source>
        <strain evidence="6">DSM 45817 / CECT 9037 / EuI1c</strain>
    </source>
</reference>
<dbReference type="GO" id="GO:0016887">
    <property type="term" value="F:ATP hydrolysis activity"/>
    <property type="evidence" value="ECO:0007669"/>
    <property type="project" value="InterPro"/>
</dbReference>
<feature type="domain" description="ABC transporter" evidence="4">
    <location>
        <begin position="24"/>
        <end position="270"/>
    </location>
</feature>
<dbReference type="RefSeq" id="WP_013426365.1">
    <property type="nucleotide sequence ID" value="NC_014666.1"/>
</dbReference>
<name>E3J854_PSEI1</name>
<gene>
    <name evidence="5" type="ordered locus">FraEuI1c_5259</name>
</gene>
<dbReference type="GO" id="GO:0005886">
    <property type="term" value="C:plasma membrane"/>
    <property type="evidence" value="ECO:0007669"/>
    <property type="project" value="TreeGrafter"/>
</dbReference>
<organism evidence="5 6">
    <name type="scientific">Pseudofrankia inefficax (strain DSM 45817 / CECT 9037 / DDB 130130 / EuI1c)</name>
    <name type="common">Frankia inefficax</name>
    <dbReference type="NCBI Taxonomy" id="298654"/>
    <lineage>
        <taxon>Bacteria</taxon>
        <taxon>Bacillati</taxon>
        <taxon>Actinomycetota</taxon>
        <taxon>Actinomycetes</taxon>
        <taxon>Frankiales</taxon>
        <taxon>Frankiaceae</taxon>
        <taxon>Pseudofrankia</taxon>
    </lineage>
</organism>
<dbReference type="PANTHER" id="PTHR45772">
    <property type="entry name" value="CONSERVED COMPONENT OF ABC TRANSPORTER FOR NATURAL AMINO ACIDS-RELATED"/>
    <property type="match status" value="1"/>
</dbReference>
<evidence type="ECO:0000259" key="4">
    <source>
        <dbReference type="PROSITE" id="PS50893"/>
    </source>
</evidence>
<evidence type="ECO:0000256" key="1">
    <source>
        <dbReference type="ARBA" id="ARBA00022448"/>
    </source>
</evidence>
<dbReference type="Pfam" id="PF12399">
    <property type="entry name" value="BCA_ABC_TP_C"/>
    <property type="match status" value="1"/>
</dbReference>
<protein>
    <submittedName>
        <fullName evidence="5">ABC transporter related protein</fullName>
    </submittedName>
</protein>
<sequence>MPSGVSKPAPAATTPAATGDRPLLRLTGISKRFGGVQALTDVSLDVTAGTVRGLIGPNGAGKTTLFDVISGITPATTGRVEFAGQDVTRQGSTGRARLGMRRTFQRAQVFSWLSVEDNVLAALEWHGGGGGVLADLVAWPKRRSLEKARRERVDEVLEWCGLADSRRVAAGSLPLGLQRLVELARAIVDEPRLLLLDEPTSGLDHGESDRFGELIQSLRGRGAAVLLVEHDAGFVMRMCDRIAVLNLGSVLAEGTPAEIQADEAVRDAYLG</sequence>
<evidence type="ECO:0000313" key="5">
    <source>
        <dbReference type="EMBL" id="ADP83247.1"/>
    </source>
</evidence>
<evidence type="ECO:0000313" key="6">
    <source>
        <dbReference type="Proteomes" id="UP000002484"/>
    </source>
</evidence>
<dbReference type="Gene3D" id="3.40.50.300">
    <property type="entry name" value="P-loop containing nucleotide triphosphate hydrolases"/>
    <property type="match status" value="1"/>
</dbReference>
<keyword evidence="2" id="KW-0547">Nucleotide-binding</keyword>
<dbReference type="STRING" id="298654.FraEuI1c_5259"/>
<dbReference type="Pfam" id="PF00005">
    <property type="entry name" value="ABC_tran"/>
    <property type="match status" value="1"/>
</dbReference>
<dbReference type="HOGENOM" id="CLU_000604_1_2_11"/>
<dbReference type="EMBL" id="CP002299">
    <property type="protein sequence ID" value="ADP83247.1"/>
    <property type="molecule type" value="Genomic_DNA"/>
</dbReference>
<keyword evidence="3" id="KW-0067">ATP-binding</keyword>
<accession>E3J854</accession>
<keyword evidence="1" id="KW-0813">Transport</keyword>
<dbReference type="SUPFAM" id="SSF52540">
    <property type="entry name" value="P-loop containing nucleoside triphosphate hydrolases"/>
    <property type="match status" value="1"/>
</dbReference>
<dbReference type="InterPro" id="IPR003593">
    <property type="entry name" value="AAA+_ATPase"/>
</dbReference>
<dbReference type="GO" id="GO:0005524">
    <property type="term" value="F:ATP binding"/>
    <property type="evidence" value="ECO:0007669"/>
    <property type="project" value="UniProtKB-KW"/>
</dbReference>
<dbReference type="eggNOG" id="COG0411">
    <property type="taxonomic scope" value="Bacteria"/>
</dbReference>
<dbReference type="InterPro" id="IPR032823">
    <property type="entry name" value="BCA_ABC_TP_C"/>
</dbReference>
<dbReference type="InterPro" id="IPR003439">
    <property type="entry name" value="ABC_transporter-like_ATP-bd"/>
</dbReference>
<dbReference type="CDD" id="cd03219">
    <property type="entry name" value="ABC_Mj1267_LivG_branched"/>
    <property type="match status" value="1"/>
</dbReference>
<dbReference type="KEGG" id="fri:FraEuI1c_5259"/>
<dbReference type="PROSITE" id="PS50893">
    <property type="entry name" value="ABC_TRANSPORTER_2"/>
    <property type="match status" value="1"/>
</dbReference>
<dbReference type="InterPro" id="IPR027417">
    <property type="entry name" value="P-loop_NTPase"/>
</dbReference>
<dbReference type="SMART" id="SM00382">
    <property type="entry name" value="AAA"/>
    <property type="match status" value="1"/>
</dbReference>
<evidence type="ECO:0000256" key="3">
    <source>
        <dbReference type="ARBA" id="ARBA00022840"/>
    </source>
</evidence>
<proteinExistence type="predicted"/>
<evidence type="ECO:0000256" key="2">
    <source>
        <dbReference type="ARBA" id="ARBA00022741"/>
    </source>
</evidence>
<keyword evidence="6" id="KW-1185">Reference proteome</keyword>
<dbReference type="AlphaFoldDB" id="E3J854"/>
<dbReference type="FunFam" id="3.40.50.300:FF:000421">
    <property type="entry name" value="Branched-chain amino acid ABC transporter ATP-binding protein"/>
    <property type="match status" value="1"/>
</dbReference>
<dbReference type="InParanoid" id="E3J854"/>